<dbReference type="HOGENOM" id="CLU_1982432_0_0_1"/>
<proteinExistence type="predicted"/>
<dbReference type="AlphaFoldDB" id="A0A0C9YPQ6"/>
<evidence type="ECO:0000313" key="2">
    <source>
        <dbReference type="EMBL" id="KIK18601.1"/>
    </source>
</evidence>
<organism evidence="2 3">
    <name type="scientific">Pisolithus microcarpus 441</name>
    <dbReference type="NCBI Taxonomy" id="765257"/>
    <lineage>
        <taxon>Eukaryota</taxon>
        <taxon>Fungi</taxon>
        <taxon>Dikarya</taxon>
        <taxon>Basidiomycota</taxon>
        <taxon>Agaricomycotina</taxon>
        <taxon>Agaricomycetes</taxon>
        <taxon>Agaricomycetidae</taxon>
        <taxon>Boletales</taxon>
        <taxon>Sclerodermatineae</taxon>
        <taxon>Pisolithaceae</taxon>
        <taxon>Pisolithus</taxon>
    </lineage>
</organism>
<evidence type="ECO:0000256" key="1">
    <source>
        <dbReference type="SAM" id="MobiDB-lite"/>
    </source>
</evidence>
<reference evidence="2 3" key="1">
    <citation type="submission" date="2014-04" db="EMBL/GenBank/DDBJ databases">
        <authorList>
            <consortium name="DOE Joint Genome Institute"/>
            <person name="Kuo A."/>
            <person name="Kohler A."/>
            <person name="Costa M.D."/>
            <person name="Nagy L.G."/>
            <person name="Floudas D."/>
            <person name="Copeland A."/>
            <person name="Barry K.W."/>
            <person name="Cichocki N."/>
            <person name="Veneault-Fourrey C."/>
            <person name="LaButti K."/>
            <person name="Lindquist E.A."/>
            <person name="Lipzen A."/>
            <person name="Lundell T."/>
            <person name="Morin E."/>
            <person name="Murat C."/>
            <person name="Sun H."/>
            <person name="Tunlid A."/>
            <person name="Henrissat B."/>
            <person name="Grigoriev I.V."/>
            <person name="Hibbett D.S."/>
            <person name="Martin F."/>
            <person name="Nordberg H.P."/>
            <person name="Cantor M.N."/>
            <person name="Hua S.X."/>
        </authorList>
    </citation>
    <scope>NUCLEOTIDE SEQUENCE [LARGE SCALE GENOMIC DNA]</scope>
    <source>
        <strain evidence="2 3">441</strain>
    </source>
</reference>
<sequence>MRWLGRGESREAKGRIELVRQGIRLSIRSGNRSSIRQQLQSFDAIVLRRMYLDCETYRLTCFRKFTCHLSLWCLTGSVGRQDSSRGDTSHDRSPLPSSTGPPGGLLKSDDGWPLPGMTGWPEDRRA</sequence>
<protein>
    <submittedName>
        <fullName evidence="2">Unplaced genomic scaffold scaffold_117, whole genome shotgun sequence</fullName>
    </submittedName>
</protein>
<gene>
    <name evidence="2" type="ORF">PISMIDRAFT_684051</name>
</gene>
<dbReference type="Proteomes" id="UP000054018">
    <property type="component" value="Unassembled WGS sequence"/>
</dbReference>
<feature type="compositionally biased region" description="Basic and acidic residues" evidence="1">
    <location>
        <begin position="82"/>
        <end position="93"/>
    </location>
</feature>
<accession>A0A0C9YPQ6</accession>
<keyword evidence="3" id="KW-1185">Reference proteome</keyword>
<feature type="compositionally biased region" description="Low complexity" evidence="1">
    <location>
        <begin position="94"/>
        <end position="106"/>
    </location>
</feature>
<feature type="region of interest" description="Disordered" evidence="1">
    <location>
        <begin position="78"/>
        <end position="126"/>
    </location>
</feature>
<reference evidence="3" key="2">
    <citation type="submission" date="2015-01" db="EMBL/GenBank/DDBJ databases">
        <title>Evolutionary Origins and Diversification of the Mycorrhizal Mutualists.</title>
        <authorList>
            <consortium name="DOE Joint Genome Institute"/>
            <consortium name="Mycorrhizal Genomics Consortium"/>
            <person name="Kohler A."/>
            <person name="Kuo A."/>
            <person name="Nagy L.G."/>
            <person name="Floudas D."/>
            <person name="Copeland A."/>
            <person name="Barry K.W."/>
            <person name="Cichocki N."/>
            <person name="Veneault-Fourrey C."/>
            <person name="LaButti K."/>
            <person name="Lindquist E.A."/>
            <person name="Lipzen A."/>
            <person name="Lundell T."/>
            <person name="Morin E."/>
            <person name="Murat C."/>
            <person name="Riley R."/>
            <person name="Ohm R."/>
            <person name="Sun H."/>
            <person name="Tunlid A."/>
            <person name="Henrissat B."/>
            <person name="Grigoriev I.V."/>
            <person name="Hibbett D.S."/>
            <person name="Martin F."/>
        </authorList>
    </citation>
    <scope>NUCLEOTIDE SEQUENCE [LARGE SCALE GENOMIC DNA]</scope>
    <source>
        <strain evidence="3">441</strain>
    </source>
</reference>
<dbReference type="EMBL" id="KN833801">
    <property type="protein sequence ID" value="KIK18601.1"/>
    <property type="molecule type" value="Genomic_DNA"/>
</dbReference>
<evidence type="ECO:0000313" key="3">
    <source>
        <dbReference type="Proteomes" id="UP000054018"/>
    </source>
</evidence>
<name>A0A0C9YPQ6_9AGAM</name>